<dbReference type="GO" id="GO:0016020">
    <property type="term" value="C:membrane"/>
    <property type="evidence" value="ECO:0007669"/>
    <property type="project" value="TreeGrafter"/>
</dbReference>
<gene>
    <name evidence="4" type="ORF">Lepil_2594</name>
</gene>
<dbReference type="PANTHER" id="PTHR44196">
    <property type="entry name" value="DEHYDROGENASE/REDUCTASE SDR FAMILY MEMBER 7B"/>
    <property type="match status" value="1"/>
</dbReference>
<protein>
    <submittedName>
        <fullName evidence="4">Short-chain dehydrogenase/reductase SDR</fullName>
    </submittedName>
</protein>
<dbReference type="InterPro" id="IPR002347">
    <property type="entry name" value="SDR_fam"/>
</dbReference>
<dbReference type="PRINTS" id="PR00081">
    <property type="entry name" value="GDHRDH"/>
</dbReference>
<dbReference type="InterPro" id="IPR036291">
    <property type="entry name" value="NAD(P)-bd_dom_sf"/>
</dbReference>
<dbReference type="HOGENOM" id="CLU_010194_2_1_12"/>
<accession>H2CL23</accession>
<keyword evidence="5" id="KW-1185">Reference proteome</keyword>
<dbReference type="InterPro" id="IPR057326">
    <property type="entry name" value="KR_dom"/>
</dbReference>
<dbReference type="Proteomes" id="UP000005737">
    <property type="component" value="Unassembled WGS sequence"/>
</dbReference>
<dbReference type="STRING" id="183.GCA_002009735_03797"/>
<reference evidence="4 5" key="1">
    <citation type="submission" date="2011-10" db="EMBL/GenBank/DDBJ databases">
        <title>The Improved High-Quality Draft genome of Leptonema illini DSM 21528.</title>
        <authorList>
            <consortium name="US DOE Joint Genome Institute (JGI-PGF)"/>
            <person name="Lucas S."/>
            <person name="Copeland A."/>
            <person name="Lapidus A."/>
            <person name="Glavina del Rio T."/>
            <person name="Dalin E."/>
            <person name="Tice H."/>
            <person name="Bruce D."/>
            <person name="Goodwin L."/>
            <person name="Pitluck S."/>
            <person name="Peters L."/>
            <person name="Mikhailova N."/>
            <person name="Held B."/>
            <person name="Kyrpides N."/>
            <person name="Mavromatis K."/>
            <person name="Ivanova N."/>
            <person name="Markowitz V."/>
            <person name="Cheng J.-F."/>
            <person name="Hugenholtz P."/>
            <person name="Woyke T."/>
            <person name="Wu D."/>
            <person name="Gronow S."/>
            <person name="Wellnitz S."/>
            <person name="Brambilla E.-M."/>
            <person name="Klenk H.-P."/>
            <person name="Eisen J.A."/>
        </authorList>
    </citation>
    <scope>NUCLEOTIDE SEQUENCE [LARGE SCALE GENOMIC DNA]</scope>
    <source>
        <strain evidence="4 5">DSM 21528</strain>
    </source>
</reference>
<dbReference type="Pfam" id="PF00106">
    <property type="entry name" value="adh_short"/>
    <property type="match status" value="1"/>
</dbReference>
<evidence type="ECO:0000259" key="3">
    <source>
        <dbReference type="SMART" id="SM00822"/>
    </source>
</evidence>
<proteinExistence type="inferred from homology"/>
<feature type="domain" description="Ketoreductase" evidence="3">
    <location>
        <begin position="6"/>
        <end position="193"/>
    </location>
</feature>
<dbReference type="AlphaFoldDB" id="H2CL23"/>
<dbReference type="GO" id="GO:0016491">
    <property type="term" value="F:oxidoreductase activity"/>
    <property type="evidence" value="ECO:0007669"/>
    <property type="project" value="UniProtKB-KW"/>
</dbReference>
<dbReference type="SUPFAM" id="SSF51735">
    <property type="entry name" value="NAD(P)-binding Rossmann-fold domains"/>
    <property type="match status" value="1"/>
</dbReference>
<name>H2CL23_9LEPT</name>
<dbReference type="SMART" id="SM00822">
    <property type="entry name" value="PKS_KR"/>
    <property type="match status" value="1"/>
</dbReference>
<evidence type="ECO:0000313" key="5">
    <source>
        <dbReference type="Proteomes" id="UP000005737"/>
    </source>
</evidence>
<sequence length="263" mass="28577">MQIKGRLAVITGASSGIGEALAHELSRAGMTCVLLARRADELQRVADAVESACGRRPITVVCDVTDPTSLQQATVALREVLDHGLHLLVLNAGMTMHGRFDASTGDALRRIMELNFFGAVETVRAFLPFLKKADAEKKIVLISTPSGLYGISERFGYSASKAAAQAFVESIAHELRDDAITTAIFYPGYVATSLRTSGIGADGRPIQEEQASNAKTPEAVARIFRKAIESDRRCVFTNFTGRFIYLARVLAPGLLDWLIRKKH</sequence>
<evidence type="ECO:0000313" key="4">
    <source>
        <dbReference type="EMBL" id="EHQ07267.1"/>
    </source>
</evidence>
<dbReference type="RefSeq" id="WP_002773009.1">
    <property type="nucleotide sequence ID" value="NZ_JH597773.1"/>
</dbReference>
<comment type="similarity">
    <text evidence="1">Belongs to the short-chain dehydrogenases/reductases (SDR) family.</text>
</comment>
<keyword evidence="2" id="KW-0560">Oxidoreductase</keyword>
<evidence type="ECO:0000256" key="2">
    <source>
        <dbReference type="ARBA" id="ARBA00023002"/>
    </source>
</evidence>
<dbReference type="Gene3D" id="3.40.50.720">
    <property type="entry name" value="NAD(P)-binding Rossmann-like Domain"/>
    <property type="match status" value="1"/>
</dbReference>
<evidence type="ECO:0000256" key="1">
    <source>
        <dbReference type="ARBA" id="ARBA00006484"/>
    </source>
</evidence>
<organism evidence="4 5">
    <name type="scientific">Leptonema illini DSM 21528</name>
    <dbReference type="NCBI Taxonomy" id="929563"/>
    <lineage>
        <taxon>Bacteria</taxon>
        <taxon>Pseudomonadati</taxon>
        <taxon>Spirochaetota</taxon>
        <taxon>Spirochaetia</taxon>
        <taxon>Leptospirales</taxon>
        <taxon>Leptospiraceae</taxon>
        <taxon>Leptonema</taxon>
    </lineage>
</organism>
<dbReference type="PANTHER" id="PTHR44196:SF1">
    <property type="entry name" value="DEHYDROGENASE_REDUCTASE SDR FAMILY MEMBER 7B"/>
    <property type="match status" value="1"/>
</dbReference>
<dbReference type="EMBL" id="JH597773">
    <property type="protein sequence ID" value="EHQ07267.1"/>
    <property type="molecule type" value="Genomic_DNA"/>
</dbReference>